<dbReference type="InterPro" id="IPR002067">
    <property type="entry name" value="MCP"/>
</dbReference>
<comment type="subcellular location">
    <subcellularLocation>
        <location evidence="1">Membrane</location>
        <topology evidence="1">Multi-pass membrane protein</topology>
    </subcellularLocation>
</comment>
<feature type="repeat" description="Solcar" evidence="8">
    <location>
        <begin position="203"/>
        <end position="289"/>
    </location>
</feature>
<dbReference type="Pfam" id="PF00153">
    <property type="entry name" value="Mito_carr"/>
    <property type="match status" value="3"/>
</dbReference>
<keyword evidence="12" id="KW-1185">Reference proteome</keyword>
<dbReference type="KEGG" id="smo:SELMODRAFT_95080"/>
<dbReference type="PANTHER" id="PTHR45667">
    <property type="entry name" value="S-ADENOSYLMETHIONINE MITOCHONDRIAL CARRIER PROTEIN"/>
    <property type="match status" value="1"/>
</dbReference>
<dbReference type="EMBL" id="GL377581">
    <property type="protein sequence ID" value="EFJ27656.1"/>
    <property type="molecule type" value="Genomic_DNA"/>
</dbReference>
<evidence type="ECO:0000256" key="10">
    <source>
        <dbReference type="SAM" id="Phobius"/>
    </source>
</evidence>
<dbReference type="InterPro" id="IPR023395">
    <property type="entry name" value="MCP_dom_sf"/>
</dbReference>
<dbReference type="PROSITE" id="PS50920">
    <property type="entry name" value="SOLCAR"/>
    <property type="match status" value="3"/>
</dbReference>
<dbReference type="PRINTS" id="PR00926">
    <property type="entry name" value="MITOCARRIER"/>
</dbReference>
<evidence type="ECO:0000256" key="4">
    <source>
        <dbReference type="ARBA" id="ARBA00022692"/>
    </source>
</evidence>
<evidence type="ECO:0000256" key="6">
    <source>
        <dbReference type="ARBA" id="ARBA00022989"/>
    </source>
</evidence>
<evidence type="ECO:0000256" key="9">
    <source>
        <dbReference type="RuleBase" id="RU000488"/>
    </source>
</evidence>
<dbReference type="InParanoid" id="D8RJ63"/>
<sequence>WREFLWGGLACGFGETIMHPVDTIKTRLQSGFGQNANLVQVSKTIGARDGIRGFYRGVFPGVTGSFVTGATYFGFIETTKDLLQEKRPNLPTPWALFFAGAAGDALGAVVYVPCEVIKQRMQVQGSRKAWETAKQQQIKAPVFQYYSGMFHAARAIHAQEGTRGLYAGLLSTIVRDIPFAGLQVIVLYEAFRKTALKVANGDLSCSQDFLLGGAAGGFSAFLTTPFDVVKTRMQVQSTSARYTGWLDAITKIKEQEGIRGLFKGAGPRVMWWCPASALTFMAVEKLRREFNDQGGLQILSQAA</sequence>
<dbReference type="Gene3D" id="1.50.40.10">
    <property type="entry name" value="Mitochondrial carrier domain"/>
    <property type="match status" value="1"/>
</dbReference>
<dbReference type="FunCoup" id="D8RJ63">
    <property type="interactions" value="301"/>
</dbReference>
<feature type="transmembrane region" description="Helical" evidence="10">
    <location>
        <begin position="94"/>
        <end position="112"/>
    </location>
</feature>
<proteinExistence type="inferred from homology"/>
<feature type="repeat" description="Solcar" evidence="8">
    <location>
        <begin position="91"/>
        <end position="193"/>
    </location>
</feature>
<evidence type="ECO:0000256" key="3">
    <source>
        <dbReference type="ARBA" id="ARBA00022448"/>
    </source>
</evidence>
<dbReference type="InterPro" id="IPR018108">
    <property type="entry name" value="MCP_transmembrane"/>
</dbReference>
<evidence type="ECO:0000256" key="5">
    <source>
        <dbReference type="ARBA" id="ARBA00022737"/>
    </source>
</evidence>
<evidence type="ECO:0000256" key="8">
    <source>
        <dbReference type="PROSITE-ProRule" id="PRU00282"/>
    </source>
</evidence>
<feature type="repeat" description="Solcar" evidence="8">
    <location>
        <begin position="2"/>
        <end position="82"/>
    </location>
</feature>
<keyword evidence="7 8" id="KW-0472">Membrane</keyword>
<dbReference type="GO" id="GO:0016020">
    <property type="term" value="C:membrane"/>
    <property type="evidence" value="ECO:0007669"/>
    <property type="project" value="UniProtKB-SubCell"/>
</dbReference>
<dbReference type="GO" id="GO:0055085">
    <property type="term" value="P:transmembrane transport"/>
    <property type="evidence" value="ECO:0007669"/>
    <property type="project" value="InterPro"/>
</dbReference>
<dbReference type="AlphaFoldDB" id="D8RJ63"/>
<gene>
    <name evidence="11" type="primary">mBAC7-2</name>
    <name evidence="11" type="ORF">SELMODRAFT_95080</name>
</gene>
<feature type="non-terminal residue" evidence="11">
    <location>
        <position position="1"/>
    </location>
</feature>
<dbReference type="HOGENOM" id="CLU_015166_3_0_1"/>
<protein>
    <submittedName>
        <fullName evidence="11">Uncharacterized protein mBAC7-2</fullName>
    </submittedName>
</protein>
<keyword evidence="4 8" id="KW-0812">Transmembrane</keyword>
<evidence type="ECO:0000256" key="1">
    <source>
        <dbReference type="ARBA" id="ARBA00004141"/>
    </source>
</evidence>
<evidence type="ECO:0000256" key="2">
    <source>
        <dbReference type="ARBA" id="ARBA00006375"/>
    </source>
</evidence>
<comment type="similarity">
    <text evidence="2 9">Belongs to the mitochondrial carrier (TC 2.A.29) family.</text>
</comment>
<dbReference type="OMA" id="FGETVMH"/>
<reference evidence="11 12" key="1">
    <citation type="journal article" date="2011" name="Science">
        <title>The Selaginella genome identifies genetic changes associated with the evolution of vascular plants.</title>
        <authorList>
            <person name="Banks J.A."/>
            <person name="Nishiyama T."/>
            <person name="Hasebe M."/>
            <person name="Bowman J.L."/>
            <person name="Gribskov M."/>
            <person name="dePamphilis C."/>
            <person name="Albert V.A."/>
            <person name="Aono N."/>
            <person name="Aoyama T."/>
            <person name="Ambrose B.A."/>
            <person name="Ashton N.W."/>
            <person name="Axtell M.J."/>
            <person name="Barker E."/>
            <person name="Barker M.S."/>
            <person name="Bennetzen J.L."/>
            <person name="Bonawitz N.D."/>
            <person name="Chapple C."/>
            <person name="Cheng C."/>
            <person name="Correa L.G."/>
            <person name="Dacre M."/>
            <person name="DeBarry J."/>
            <person name="Dreyer I."/>
            <person name="Elias M."/>
            <person name="Engstrom E.M."/>
            <person name="Estelle M."/>
            <person name="Feng L."/>
            <person name="Finet C."/>
            <person name="Floyd S.K."/>
            <person name="Frommer W.B."/>
            <person name="Fujita T."/>
            <person name="Gramzow L."/>
            <person name="Gutensohn M."/>
            <person name="Harholt J."/>
            <person name="Hattori M."/>
            <person name="Heyl A."/>
            <person name="Hirai T."/>
            <person name="Hiwatashi Y."/>
            <person name="Ishikawa M."/>
            <person name="Iwata M."/>
            <person name="Karol K.G."/>
            <person name="Koehler B."/>
            <person name="Kolukisaoglu U."/>
            <person name="Kubo M."/>
            <person name="Kurata T."/>
            <person name="Lalonde S."/>
            <person name="Li K."/>
            <person name="Li Y."/>
            <person name="Litt A."/>
            <person name="Lyons E."/>
            <person name="Manning G."/>
            <person name="Maruyama T."/>
            <person name="Michael T.P."/>
            <person name="Mikami K."/>
            <person name="Miyazaki S."/>
            <person name="Morinaga S."/>
            <person name="Murata T."/>
            <person name="Mueller-Roeber B."/>
            <person name="Nelson D.R."/>
            <person name="Obara M."/>
            <person name="Oguri Y."/>
            <person name="Olmstead R.G."/>
            <person name="Onodera N."/>
            <person name="Petersen B.L."/>
            <person name="Pils B."/>
            <person name="Prigge M."/>
            <person name="Rensing S.A."/>
            <person name="Riano-Pachon D.M."/>
            <person name="Roberts A.W."/>
            <person name="Sato Y."/>
            <person name="Scheller H.V."/>
            <person name="Schulz B."/>
            <person name="Schulz C."/>
            <person name="Shakirov E.V."/>
            <person name="Shibagaki N."/>
            <person name="Shinohara N."/>
            <person name="Shippen D.E."/>
            <person name="Soerensen I."/>
            <person name="Sotooka R."/>
            <person name="Sugimoto N."/>
            <person name="Sugita M."/>
            <person name="Sumikawa N."/>
            <person name="Tanurdzic M."/>
            <person name="Theissen G."/>
            <person name="Ulvskov P."/>
            <person name="Wakazuki S."/>
            <person name="Weng J.K."/>
            <person name="Willats W.W."/>
            <person name="Wipf D."/>
            <person name="Wolf P.G."/>
            <person name="Yang L."/>
            <person name="Zimmer A.D."/>
            <person name="Zhu Q."/>
            <person name="Mitros T."/>
            <person name="Hellsten U."/>
            <person name="Loque D."/>
            <person name="Otillar R."/>
            <person name="Salamov A."/>
            <person name="Schmutz J."/>
            <person name="Shapiro H."/>
            <person name="Lindquist E."/>
            <person name="Lucas S."/>
            <person name="Rokhsar D."/>
            <person name="Grigoriev I.V."/>
        </authorList>
    </citation>
    <scope>NUCLEOTIDE SEQUENCE [LARGE SCALE GENOMIC DNA]</scope>
</reference>
<name>D8RJ63_SELML</name>
<evidence type="ECO:0000313" key="11">
    <source>
        <dbReference type="EMBL" id="EFJ27656.1"/>
    </source>
</evidence>
<keyword evidence="5" id="KW-0677">Repeat</keyword>
<dbReference type="Gramene" id="EFJ27656">
    <property type="protein sequence ID" value="EFJ27656"/>
    <property type="gene ID" value="SELMODRAFT_95080"/>
</dbReference>
<dbReference type="eggNOG" id="KOG0770">
    <property type="taxonomic scope" value="Eukaryota"/>
</dbReference>
<accession>D8RJ63</accession>
<keyword evidence="3 9" id="KW-0813">Transport</keyword>
<evidence type="ECO:0000256" key="7">
    <source>
        <dbReference type="ARBA" id="ARBA00023136"/>
    </source>
</evidence>
<evidence type="ECO:0000313" key="12">
    <source>
        <dbReference type="Proteomes" id="UP000001514"/>
    </source>
</evidence>
<dbReference type="SUPFAM" id="SSF103506">
    <property type="entry name" value="Mitochondrial carrier"/>
    <property type="match status" value="1"/>
</dbReference>
<keyword evidence="6 10" id="KW-1133">Transmembrane helix</keyword>
<organism evidence="12">
    <name type="scientific">Selaginella moellendorffii</name>
    <name type="common">Spikemoss</name>
    <dbReference type="NCBI Taxonomy" id="88036"/>
    <lineage>
        <taxon>Eukaryota</taxon>
        <taxon>Viridiplantae</taxon>
        <taxon>Streptophyta</taxon>
        <taxon>Embryophyta</taxon>
        <taxon>Tracheophyta</taxon>
        <taxon>Lycopodiopsida</taxon>
        <taxon>Selaginellales</taxon>
        <taxon>Selaginellaceae</taxon>
        <taxon>Selaginella</taxon>
    </lineage>
</organism>
<feature type="transmembrane region" description="Helical" evidence="10">
    <location>
        <begin position="53"/>
        <end position="74"/>
    </location>
</feature>
<dbReference type="Proteomes" id="UP000001514">
    <property type="component" value="Unassembled WGS sequence"/>
</dbReference>